<dbReference type="Proteomes" id="UP000265916">
    <property type="component" value="Unassembled WGS sequence"/>
</dbReference>
<evidence type="ECO:0000256" key="14">
    <source>
        <dbReference type="ARBA" id="ARBA00023239"/>
    </source>
</evidence>
<comment type="function">
    <text evidence="2">Catalyzes the Claisen rearrangement of chorismate to prephenate and the decarboxylation/dehydration of prephenate to phenylpyruvate.</text>
</comment>
<evidence type="ECO:0000256" key="5">
    <source>
        <dbReference type="ARBA" id="ARBA00004817"/>
    </source>
</evidence>
<evidence type="ECO:0000256" key="3">
    <source>
        <dbReference type="ARBA" id="ARBA00004496"/>
    </source>
</evidence>
<dbReference type="SUPFAM" id="SSF48600">
    <property type="entry name" value="Chorismate mutase II"/>
    <property type="match status" value="1"/>
</dbReference>
<comment type="caution">
    <text evidence="25">The sequence shown here is derived from an EMBL/GenBank/DDBJ whole genome shotgun (WGS) entry which is preliminary data.</text>
</comment>
<evidence type="ECO:0000256" key="18">
    <source>
        <dbReference type="ARBA" id="ARBA00047848"/>
    </source>
</evidence>
<dbReference type="InterPro" id="IPR045865">
    <property type="entry name" value="ACT-like_dom_sf"/>
</dbReference>
<dbReference type="UniPathway" id="UPA00121">
    <property type="reaction ID" value="UER00345"/>
</dbReference>
<dbReference type="PROSITE" id="PS51168">
    <property type="entry name" value="CHORISMATE_MUT_2"/>
    <property type="match status" value="1"/>
</dbReference>
<evidence type="ECO:0000256" key="6">
    <source>
        <dbReference type="ARBA" id="ARBA00012404"/>
    </source>
</evidence>
<keyword evidence="13" id="KW-0413">Isomerase</keyword>
<keyword evidence="11" id="KW-0057">Aromatic amino acid biosynthesis</keyword>
<dbReference type="GO" id="GO:0004664">
    <property type="term" value="F:prephenate dehydratase activity"/>
    <property type="evidence" value="ECO:0007669"/>
    <property type="project" value="UniProtKB-EC"/>
</dbReference>
<sequence>MSQNIAVEAIESIRQEINQVDAQLIELLAQRRDLAAKVARYKIAHNRPVKDVKREKELITNLVNLASSKNLNLNADLLNAVYRAIITDSCNYQQEIILREQNLYQLANQEEISLSYLGLPGSYSSVACEQFANHLSKKANATGFATFKEVVDAVTFGKTNFAVLPLENTSSGSINEVYDLLSKTSLEIVADIALDINHVYVGKNVIDEKEIEVIYTHVQPYEQSLIHIRELQPNAKVVFTASTTHAMEQVMQDSNPRAVAIGNAAAAKLYDLQVISDSIANSLNNQTRFIVLSNREISYAGNLAYKTMLQLITNHTEGALVNSLEVFKKYSINLTKLESRPILGSPWREMFFVEFEGHLNQVNIQQALAELEQNCRGYKVVGSFPSFIINDEIYK</sequence>
<dbReference type="PROSITE" id="PS51671">
    <property type="entry name" value="ACT"/>
    <property type="match status" value="1"/>
</dbReference>
<dbReference type="InterPro" id="IPR036979">
    <property type="entry name" value="CM_dom_sf"/>
</dbReference>
<feature type="binding site" evidence="19">
    <location>
        <position position="55"/>
    </location>
    <ligand>
        <name>substrate</name>
    </ligand>
</feature>
<evidence type="ECO:0000256" key="12">
    <source>
        <dbReference type="ARBA" id="ARBA00023222"/>
    </source>
</evidence>
<dbReference type="EC" id="4.2.1.51" evidence="7"/>
<reference evidence="25 26" key="1">
    <citation type="submission" date="2017-08" db="EMBL/GenBank/DDBJ databases">
        <title>Reclassification of Bisgaard taxon 37 and 44.</title>
        <authorList>
            <person name="Christensen H."/>
        </authorList>
    </citation>
    <scope>NUCLEOTIDE SEQUENCE [LARGE SCALE GENOMIC DNA]</scope>
    <source>
        <strain evidence="25 26">111</strain>
    </source>
</reference>
<dbReference type="GO" id="GO:0046417">
    <property type="term" value="P:chorismate metabolic process"/>
    <property type="evidence" value="ECO:0007669"/>
    <property type="project" value="InterPro"/>
</dbReference>
<dbReference type="SUPFAM" id="SSF55021">
    <property type="entry name" value="ACT-like"/>
    <property type="match status" value="1"/>
</dbReference>
<dbReference type="RefSeq" id="WP_119531072.1">
    <property type="nucleotide sequence ID" value="NZ_JBHSSP010000009.1"/>
</dbReference>
<dbReference type="PIRSF" id="PIRSF001500">
    <property type="entry name" value="Chor_mut_pdt_Ppr"/>
    <property type="match status" value="1"/>
</dbReference>
<keyword evidence="14" id="KW-0456">Lyase</keyword>
<keyword evidence="21" id="KW-0175">Coiled coil</keyword>
<dbReference type="Gene3D" id="3.40.190.10">
    <property type="entry name" value="Periplasmic binding protein-like II"/>
    <property type="match status" value="2"/>
</dbReference>
<comment type="catalytic activity">
    <reaction evidence="18">
        <text>prephenate + H(+) = 3-phenylpyruvate + CO2 + H2O</text>
        <dbReference type="Rhea" id="RHEA:21648"/>
        <dbReference type="ChEBI" id="CHEBI:15377"/>
        <dbReference type="ChEBI" id="CHEBI:15378"/>
        <dbReference type="ChEBI" id="CHEBI:16526"/>
        <dbReference type="ChEBI" id="CHEBI:18005"/>
        <dbReference type="ChEBI" id="CHEBI:29934"/>
        <dbReference type="EC" id="4.2.1.51"/>
    </reaction>
</comment>
<evidence type="ECO:0000259" key="22">
    <source>
        <dbReference type="PROSITE" id="PS51168"/>
    </source>
</evidence>
<evidence type="ECO:0000256" key="10">
    <source>
        <dbReference type="ARBA" id="ARBA00022605"/>
    </source>
</evidence>
<dbReference type="PROSITE" id="PS00858">
    <property type="entry name" value="PREPHENATE_DEHYDR_2"/>
    <property type="match status" value="1"/>
</dbReference>
<feature type="binding site" evidence="19">
    <location>
        <position position="109"/>
    </location>
    <ligand>
        <name>substrate</name>
    </ligand>
</feature>
<evidence type="ECO:0000256" key="11">
    <source>
        <dbReference type="ARBA" id="ARBA00023141"/>
    </source>
</evidence>
<keyword evidence="12" id="KW-0584">Phenylalanine biosynthesis</keyword>
<evidence type="ECO:0000256" key="9">
    <source>
        <dbReference type="ARBA" id="ARBA00022490"/>
    </source>
</evidence>
<dbReference type="Pfam" id="PF01817">
    <property type="entry name" value="CM_2"/>
    <property type="match status" value="1"/>
</dbReference>
<evidence type="ECO:0000256" key="19">
    <source>
        <dbReference type="PIRSR" id="PIRSR001500-1"/>
    </source>
</evidence>
<dbReference type="InterPro" id="IPR008242">
    <property type="entry name" value="Chor_mutase/pphenate_deHydtase"/>
</dbReference>
<evidence type="ECO:0000313" key="26">
    <source>
        <dbReference type="Proteomes" id="UP000265916"/>
    </source>
</evidence>
<evidence type="ECO:0000256" key="17">
    <source>
        <dbReference type="ARBA" id="ARBA00031520"/>
    </source>
</evidence>
<keyword evidence="9" id="KW-0963">Cytoplasm</keyword>
<evidence type="ECO:0000259" key="24">
    <source>
        <dbReference type="PROSITE" id="PS51671"/>
    </source>
</evidence>
<gene>
    <name evidence="25" type="ORF">CKF58_03635</name>
</gene>
<feature type="domain" description="Chorismate mutase" evidence="22">
    <location>
        <begin position="4"/>
        <end position="97"/>
    </location>
</feature>
<evidence type="ECO:0000256" key="7">
    <source>
        <dbReference type="ARBA" id="ARBA00013147"/>
    </source>
</evidence>
<dbReference type="CDD" id="cd04905">
    <property type="entry name" value="ACT_CM-PDT"/>
    <property type="match status" value="1"/>
</dbReference>
<dbReference type="GO" id="GO:0009094">
    <property type="term" value="P:L-phenylalanine biosynthetic process"/>
    <property type="evidence" value="ECO:0007669"/>
    <property type="project" value="UniProtKB-UniPathway"/>
</dbReference>
<dbReference type="InterPro" id="IPR002701">
    <property type="entry name" value="CM_II_prokaryot"/>
</dbReference>
<evidence type="ECO:0000256" key="13">
    <source>
        <dbReference type="ARBA" id="ARBA00023235"/>
    </source>
</evidence>
<evidence type="ECO:0000256" key="21">
    <source>
        <dbReference type="SAM" id="Coils"/>
    </source>
</evidence>
<dbReference type="InterPro" id="IPR002912">
    <property type="entry name" value="ACT_dom"/>
</dbReference>
<feature type="site" description="Essential for prephenate dehydratase activity" evidence="20">
    <location>
        <position position="287"/>
    </location>
</feature>
<comment type="subcellular location">
    <subcellularLocation>
        <location evidence="3">Cytoplasm</location>
    </subcellularLocation>
</comment>
<keyword evidence="15" id="KW-0511">Multifunctional enzyme</keyword>
<dbReference type="InterPro" id="IPR001086">
    <property type="entry name" value="Preph_deHydtase"/>
</dbReference>
<dbReference type="UniPathway" id="UPA00120">
    <property type="reaction ID" value="UER00203"/>
</dbReference>
<dbReference type="PANTHER" id="PTHR21022:SF19">
    <property type="entry name" value="PREPHENATE DEHYDRATASE-RELATED"/>
    <property type="match status" value="1"/>
</dbReference>
<organism evidence="25 26">
    <name type="scientific">Psittacicella hinzii</name>
    <dbReference type="NCBI Taxonomy" id="2028575"/>
    <lineage>
        <taxon>Bacteria</taxon>
        <taxon>Pseudomonadati</taxon>
        <taxon>Pseudomonadota</taxon>
        <taxon>Gammaproteobacteria</taxon>
        <taxon>Pasteurellales</taxon>
        <taxon>Psittacicellaceae</taxon>
        <taxon>Psittacicella</taxon>
    </lineage>
</organism>
<keyword evidence="10" id="KW-0028">Amino-acid biosynthesis</keyword>
<dbReference type="PROSITE" id="PS51171">
    <property type="entry name" value="PREPHENATE_DEHYDR_3"/>
    <property type="match status" value="1"/>
</dbReference>
<dbReference type="GO" id="GO:0005737">
    <property type="term" value="C:cytoplasm"/>
    <property type="evidence" value="ECO:0007669"/>
    <property type="project" value="UniProtKB-SubCell"/>
</dbReference>
<feature type="binding site" evidence="19">
    <location>
        <position position="42"/>
    </location>
    <ligand>
        <name>substrate</name>
    </ligand>
</feature>
<feature type="binding site" evidence="19">
    <location>
        <position position="51"/>
    </location>
    <ligand>
        <name>substrate</name>
    </ligand>
</feature>
<dbReference type="PANTHER" id="PTHR21022">
    <property type="entry name" value="PREPHENATE DEHYDRATASE P PROTEIN"/>
    <property type="match status" value="1"/>
</dbReference>
<protein>
    <recommendedName>
        <fullName evidence="8">Bifunctional chorismate mutase/prephenate dehydratase</fullName>
        <ecNumber evidence="7">4.2.1.51</ecNumber>
        <ecNumber evidence="6">5.4.99.5</ecNumber>
    </recommendedName>
    <alternativeName>
        <fullName evidence="17">Chorismate mutase-prephenate dehydratase</fullName>
    </alternativeName>
    <alternativeName>
        <fullName evidence="16">p-protein</fullName>
    </alternativeName>
</protein>
<dbReference type="Gene3D" id="3.30.70.260">
    <property type="match status" value="1"/>
</dbReference>
<dbReference type="GO" id="GO:0004106">
    <property type="term" value="F:chorismate mutase activity"/>
    <property type="evidence" value="ECO:0007669"/>
    <property type="project" value="UniProtKB-EC"/>
</dbReference>
<proteinExistence type="predicted"/>
<evidence type="ECO:0000256" key="2">
    <source>
        <dbReference type="ARBA" id="ARBA00002364"/>
    </source>
</evidence>
<feature type="binding site" evidence="19">
    <location>
        <position position="14"/>
    </location>
    <ligand>
        <name>substrate</name>
    </ligand>
</feature>
<dbReference type="InterPro" id="IPR036263">
    <property type="entry name" value="Chorismate_II_sf"/>
</dbReference>
<evidence type="ECO:0000259" key="23">
    <source>
        <dbReference type="PROSITE" id="PS51171"/>
    </source>
</evidence>
<evidence type="ECO:0000313" key="25">
    <source>
        <dbReference type="EMBL" id="RIY38659.1"/>
    </source>
</evidence>
<accession>A0A3A1YN50</accession>
<feature type="binding site" evidence="19">
    <location>
        <position position="31"/>
    </location>
    <ligand>
        <name>substrate</name>
    </ligand>
</feature>
<keyword evidence="26" id="KW-1185">Reference proteome</keyword>
<evidence type="ECO:0000256" key="16">
    <source>
        <dbReference type="ARBA" id="ARBA00031175"/>
    </source>
</evidence>
<evidence type="ECO:0000256" key="8">
    <source>
        <dbReference type="ARBA" id="ARBA00014401"/>
    </source>
</evidence>
<name>A0A3A1YN50_9GAMM</name>
<evidence type="ECO:0000256" key="20">
    <source>
        <dbReference type="PIRSR" id="PIRSR001500-2"/>
    </source>
</evidence>
<evidence type="ECO:0000256" key="1">
    <source>
        <dbReference type="ARBA" id="ARBA00000824"/>
    </source>
</evidence>
<feature type="binding site" evidence="19">
    <location>
        <position position="89"/>
    </location>
    <ligand>
        <name>substrate</name>
    </ligand>
</feature>
<dbReference type="EMBL" id="NRJG01000058">
    <property type="protein sequence ID" value="RIY38659.1"/>
    <property type="molecule type" value="Genomic_DNA"/>
</dbReference>
<dbReference type="Gene3D" id="1.20.59.10">
    <property type="entry name" value="Chorismate mutase"/>
    <property type="match status" value="1"/>
</dbReference>
<feature type="domain" description="Prephenate dehydratase" evidence="23">
    <location>
        <begin position="113"/>
        <end position="294"/>
    </location>
</feature>
<dbReference type="InterPro" id="IPR018528">
    <property type="entry name" value="Preph_deHydtase_CS"/>
</dbReference>
<dbReference type="EC" id="5.4.99.5" evidence="6"/>
<evidence type="ECO:0000256" key="4">
    <source>
        <dbReference type="ARBA" id="ARBA00004741"/>
    </source>
</evidence>
<comment type="catalytic activity">
    <reaction evidence="1">
        <text>chorismate = prephenate</text>
        <dbReference type="Rhea" id="RHEA:13897"/>
        <dbReference type="ChEBI" id="CHEBI:29748"/>
        <dbReference type="ChEBI" id="CHEBI:29934"/>
        <dbReference type="EC" id="5.4.99.5"/>
    </reaction>
</comment>
<dbReference type="SMART" id="SM00830">
    <property type="entry name" value="CM_2"/>
    <property type="match status" value="1"/>
</dbReference>
<evidence type="ECO:0000256" key="15">
    <source>
        <dbReference type="ARBA" id="ARBA00023268"/>
    </source>
</evidence>
<feature type="domain" description="ACT" evidence="24">
    <location>
        <begin position="308"/>
        <end position="385"/>
    </location>
</feature>
<dbReference type="OrthoDB" id="9802281at2"/>
<dbReference type="AlphaFoldDB" id="A0A3A1YN50"/>
<feature type="coiled-coil region" evidence="21">
    <location>
        <begin position="10"/>
        <end position="37"/>
    </location>
</feature>
<comment type="pathway">
    <text evidence="4">Amino-acid biosynthesis; L-phenylalanine biosynthesis; phenylpyruvate from prephenate: step 1/1.</text>
</comment>
<dbReference type="Pfam" id="PF00800">
    <property type="entry name" value="PDT"/>
    <property type="match status" value="1"/>
</dbReference>
<dbReference type="PROSITE" id="PS00857">
    <property type="entry name" value="PREPHENATE_DEHYDR_1"/>
    <property type="match status" value="1"/>
</dbReference>
<comment type="pathway">
    <text evidence="5">Metabolic intermediate biosynthesis; prephenate biosynthesis; prephenate from chorismate: step 1/1.</text>
</comment>
<dbReference type="SUPFAM" id="SSF53850">
    <property type="entry name" value="Periplasmic binding protein-like II"/>
    <property type="match status" value="1"/>
</dbReference>